<dbReference type="PANTHER" id="PTHR11627">
    <property type="entry name" value="FRUCTOSE-BISPHOSPHATE ALDOLASE"/>
    <property type="match status" value="1"/>
</dbReference>
<evidence type="ECO:0000256" key="2">
    <source>
        <dbReference type="ARBA" id="ARBA00004714"/>
    </source>
</evidence>
<dbReference type="CDD" id="cd00948">
    <property type="entry name" value="FBP_aldolase_I_a"/>
    <property type="match status" value="1"/>
</dbReference>
<evidence type="ECO:0000313" key="10">
    <source>
        <dbReference type="Proteomes" id="UP000030693"/>
    </source>
</evidence>
<protein>
    <recommendedName>
        <fullName evidence="4 8">Fructose-bisphosphate aldolase</fullName>
        <ecNumber evidence="4 8">4.1.2.13</ecNumber>
    </recommendedName>
</protein>
<sequence>MSIGCAIPVEKRAELAQNAAKIVASGRGILAADESTGTIGKRFQSINVENTEENRRAYRELLFTAGAELADSIGGVIMFEETLYQKAADGRSFVEILNEAGIIPGIKIDTGLVEIPGTNGETVTQGLDGLEARCAKYYQQGARFTKWRCALRIDPVTGVPSERSIRANAETLARMAIISQRNGLVPIVEPEILMDGSHDLAQAVIAAEHVLAMTYYYLHLHGVFLEGSLLKPSMVCAGADCPVSYTPEEVAAATVTVLQRTVPSSVVGITFLSGGQSEEDATLHLNAINRFDAESNRKPWKLTFSYGRALQATVLKTWKGQAENVPAAKAALLQRAKANSQASIGKYTGGAASAAASETLYVRNYVY</sequence>
<evidence type="ECO:0000256" key="1">
    <source>
        <dbReference type="ARBA" id="ARBA00000441"/>
    </source>
</evidence>
<dbReference type="EC" id="4.1.2.13" evidence="4 8"/>
<reference evidence="9" key="1">
    <citation type="submission" date="2013-04" db="EMBL/GenBank/DDBJ databases">
        <title>The Genome Sequence of Fonticula alba ATCC 38817.</title>
        <authorList>
            <consortium name="The Broad Institute Genomics Platform"/>
            <person name="Russ C."/>
            <person name="Cuomo C."/>
            <person name="Burger G."/>
            <person name="Gray M.W."/>
            <person name="Holland P.W.H."/>
            <person name="King N."/>
            <person name="Lang F.B.F."/>
            <person name="Roger A.J."/>
            <person name="Ruiz-Trillo I."/>
            <person name="Brown M."/>
            <person name="Walker B."/>
            <person name="Young S."/>
            <person name="Zeng Q."/>
            <person name="Gargeya S."/>
            <person name="Fitzgerald M."/>
            <person name="Haas B."/>
            <person name="Abouelleil A."/>
            <person name="Allen A.W."/>
            <person name="Alvarado L."/>
            <person name="Arachchi H.M."/>
            <person name="Berlin A.M."/>
            <person name="Chapman S.B."/>
            <person name="Gainer-Dewar J."/>
            <person name="Goldberg J."/>
            <person name="Griggs A."/>
            <person name="Gujja S."/>
            <person name="Hansen M."/>
            <person name="Howarth C."/>
            <person name="Imamovic A."/>
            <person name="Ireland A."/>
            <person name="Larimer J."/>
            <person name="McCowan C."/>
            <person name="Murphy C."/>
            <person name="Pearson M."/>
            <person name="Poon T.W."/>
            <person name="Priest M."/>
            <person name="Roberts A."/>
            <person name="Saif S."/>
            <person name="Shea T."/>
            <person name="Sisk P."/>
            <person name="Sykes S."/>
            <person name="Wortman J."/>
            <person name="Nusbaum C."/>
            <person name="Birren B."/>
        </authorList>
    </citation>
    <scope>NUCLEOTIDE SEQUENCE [LARGE SCALE GENOMIC DNA]</scope>
    <source>
        <strain evidence="9">ATCC 38817</strain>
    </source>
</reference>
<dbReference type="eggNOG" id="KOG1557">
    <property type="taxonomic scope" value="Eukaryota"/>
</dbReference>
<dbReference type="Pfam" id="PF00274">
    <property type="entry name" value="Glycolytic"/>
    <property type="match status" value="1"/>
</dbReference>
<evidence type="ECO:0000256" key="6">
    <source>
        <dbReference type="ARBA" id="ARBA00023239"/>
    </source>
</evidence>
<dbReference type="GO" id="GO:0006096">
    <property type="term" value="P:glycolytic process"/>
    <property type="evidence" value="ECO:0007669"/>
    <property type="project" value="UniProtKB-UniPathway"/>
</dbReference>
<dbReference type="FunFam" id="3.20.20.70:FF:000140">
    <property type="entry name" value="Fructose-bisphosphate aldolase"/>
    <property type="match status" value="1"/>
</dbReference>
<keyword evidence="6 8" id="KW-0456">Lyase</keyword>
<dbReference type="EMBL" id="KB932207">
    <property type="protein sequence ID" value="KCV69150.1"/>
    <property type="molecule type" value="Genomic_DNA"/>
</dbReference>
<dbReference type="InterPro" id="IPR029768">
    <property type="entry name" value="Aldolase_I_AS"/>
</dbReference>
<name>A0A058Z4F5_FONAL</name>
<evidence type="ECO:0000256" key="4">
    <source>
        <dbReference type="ARBA" id="ARBA00013068"/>
    </source>
</evidence>
<evidence type="ECO:0000256" key="7">
    <source>
        <dbReference type="ARBA" id="ARBA00023270"/>
    </source>
</evidence>
<keyword evidence="10" id="KW-1185">Reference proteome</keyword>
<dbReference type="AlphaFoldDB" id="A0A058Z4F5"/>
<dbReference type="GeneID" id="20529289"/>
<organism evidence="9">
    <name type="scientific">Fonticula alba</name>
    <name type="common">Slime mold</name>
    <dbReference type="NCBI Taxonomy" id="691883"/>
    <lineage>
        <taxon>Eukaryota</taxon>
        <taxon>Rotosphaerida</taxon>
        <taxon>Fonticulaceae</taxon>
        <taxon>Fonticula</taxon>
    </lineage>
</organism>
<keyword evidence="5 8" id="KW-0324">Glycolysis</keyword>
<comment type="catalytic activity">
    <reaction evidence="1 8">
        <text>beta-D-fructose 1,6-bisphosphate = D-glyceraldehyde 3-phosphate + dihydroxyacetone phosphate</text>
        <dbReference type="Rhea" id="RHEA:14729"/>
        <dbReference type="ChEBI" id="CHEBI:32966"/>
        <dbReference type="ChEBI" id="CHEBI:57642"/>
        <dbReference type="ChEBI" id="CHEBI:59776"/>
        <dbReference type="EC" id="4.1.2.13"/>
    </reaction>
</comment>
<evidence type="ECO:0000256" key="8">
    <source>
        <dbReference type="RuleBase" id="RU003994"/>
    </source>
</evidence>
<comment type="pathway">
    <text evidence="2">Carbohydrate degradation; glycolysis; D-glyceraldehyde 3-phosphate and glycerone phosphate from D-glucose: step 4/4.</text>
</comment>
<accession>A0A058Z4F5</accession>
<dbReference type="SUPFAM" id="SSF51569">
    <property type="entry name" value="Aldolase"/>
    <property type="match status" value="1"/>
</dbReference>
<comment type="similarity">
    <text evidence="3 8">Belongs to the class I fructose-bisphosphate aldolase family.</text>
</comment>
<dbReference type="OMA" id="WRAVITI"/>
<dbReference type="GO" id="GO:0004332">
    <property type="term" value="F:fructose-bisphosphate aldolase activity"/>
    <property type="evidence" value="ECO:0007669"/>
    <property type="project" value="UniProtKB-EC"/>
</dbReference>
<dbReference type="UniPathway" id="UPA00109">
    <property type="reaction ID" value="UER00183"/>
</dbReference>
<dbReference type="RefSeq" id="XP_009496721.1">
    <property type="nucleotide sequence ID" value="XM_009498446.1"/>
</dbReference>
<evidence type="ECO:0000256" key="3">
    <source>
        <dbReference type="ARBA" id="ARBA00010387"/>
    </source>
</evidence>
<dbReference type="InterPro" id="IPR013785">
    <property type="entry name" value="Aldolase_TIM"/>
</dbReference>
<dbReference type="PROSITE" id="PS00158">
    <property type="entry name" value="ALDOLASE_CLASS_I"/>
    <property type="match status" value="1"/>
</dbReference>
<evidence type="ECO:0000256" key="5">
    <source>
        <dbReference type="ARBA" id="ARBA00023152"/>
    </source>
</evidence>
<dbReference type="OrthoDB" id="36455at2759"/>
<dbReference type="InterPro" id="IPR000741">
    <property type="entry name" value="FBA_I"/>
</dbReference>
<dbReference type="Proteomes" id="UP000030693">
    <property type="component" value="Unassembled WGS sequence"/>
</dbReference>
<keyword evidence="7" id="KW-0704">Schiff base</keyword>
<dbReference type="NCBIfam" id="NF033379">
    <property type="entry name" value="FrucBisAld_I"/>
    <property type="match status" value="1"/>
</dbReference>
<proteinExistence type="inferred from homology"/>
<evidence type="ECO:0000313" key="9">
    <source>
        <dbReference type="EMBL" id="KCV69150.1"/>
    </source>
</evidence>
<dbReference type="STRING" id="691883.A0A058Z4F5"/>
<gene>
    <name evidence="9" type="ORF">H696_04564</name>
</gene>
<dbReference type="Gene3D" id="3.20.20.70">
    <property type="entry name" value="Aldolase class I"/>
    <property type="match status" value="1"/>
</dbReference>